<keyword evidence="1" id="KW-0472">Membrane</keyword>
<protein>
    <submittedName>
        <fullName evidence="4">ABC-type uncharacterized transport system involved in gliding motility, auxiliary component</fullName>
    </submittedName>
</protein>
<evidence type="ECO:0000313" key="5">
    <source>
        <dbReference type="Proteomes" id="UP000839052"/>
    </source>
</evidence>
<keyword evidence="1" id="KW-1133">Transmembrane helix</keyword>
<evidence type="ECO:0000259" key="2">
    <source>
        <dbReference type="Pfam" id="PF09822"/>
    </source>
</evidence>
<dbReference type="InterPro" id="IPR055396">
    <property type="entry name" value="DUF7088"/>
</dbReference>
<feature type="transmembrane region" description="Helical" evidence="1">
    <location>
        <begin position="420"/>
        <end position="442"/>
    </location>
</feature>
<gene>
    <name evidence="4" type="ORF">NTG6680_2666</name>
</gene>
<evidence type="ECO:0000256" key="1">
    <source>
        <dbReference type="SAM" id="Phobius"/>
    </source>
</evidence>
<dbReference type="EMBL" id="OU912926">
    <property type="protein sequence ID" value="CAG9933915.1"/>
    <property type="molecule type" value="Genomic_DNA"/>
</dbReference>
<feature type="domain" description="ABC-type uncharacterised transport system" evidence="2">
    <location>
        <begin position="157"/>
        <end position="388"/>
    </location>
</feature>
<dbReference type="SUPFAM" id="SSF52317">
    <property type="entry name" value="Class I glutamine amidotransferase-like"/>
    <property type="match status" value="1"/>
</dbReference>
<dbReference type="Pfam" id="PF23357">
    <property type="entry name" value="DUF7088"/>
    <property type="match status" value="1"/>
</dbReference>
<dbReference type="InterPro" id="IPR029062">
    <property type="entry name" value="Class_I_gatase-like"/>
</dbReference>
<dbReference type="RefSeq" id="WP_239797624.1">
    <property type="nucleotide sequence ID" value="NZ_OU912926.1"/>
</dbReference>
<keyword evidence="5" id="KW-1185">Reference proteome</keyword>
<evidence type="ECO:0000259" key="3">
    <source>
        <dbReference type="Pfam" id="PF23357"/>
    </source>
</evidence>
<reference evidence="4 5" key="1">
    <citation type="submission" date="2021-10" db="EMBL/GenBank/DDBJ databases">
        <authorList>
            <person name="Koch H."/>
        </authorList>
    </citation>
    <scope>NUCLEOTIDE SEQUENCE [LARGE SCALE GENOMIC DNA]</scope>
    <source>
        <strain evidence="4">6680</strain>
    </source>
</reference>
<evidence type="ECO:0000313" key="4">
    <source>
        <dbReference type="EMBL" id="CAG9933915.1"/>
    </source>
</evidence>
<keyword evidence="1" id="KW-0812">Transmembrane</keyword>
<accession>A0ABM8Z202</accession>
<sequence>MKFPQLNLLIKNLAFTALLLAAIVTLYQLAARHPAQWDMTQNASNSLADNSVNVLKQLQGEIKLTMYVTGQDANLGDMHRLTRDFIALYQRYKPDISLTFIDPVKQPEEARKVNIRVNGEMLVEYGGKREHLTMLNEQALTSVLLRMAHTKNQLLMYLDGHGERNLEGIANHDLGEFGKRLQQNGFRLNSLNLTLAQDVPNNASMLIITQPQIDLLQGEIDKLLRYIANGGNLLWLVDAEPLRGLERLTEKLDIILTPGIVVDPAAEEMNIPSTWALGAGYPPHAITQNFNLTTVFPFARAIDWEENAAWQHTTLVEAAPRGWVSRDTPQGKSHFNKIRDIPGPVTIALALQRNINDREQRIVIVGSGSFLANAYSGNGGNLDLGVNMTNWLGNEEKLITTQPRTVKDGAITLSKINLTIISSSFLIALPTLLMLAGAMLWWRRRN</sequence>
<name>A0ABM8Z202_9PROT</name>
<dbReference type="Proteomes" id="UP000839052">
    <property type="component" value="Chromosome"/>
</dbReference>
<proteinExistence type="predicted"/>
<organism evidence="4 5">
    <name type="scientific">Candidatus Nitrotoga arctica</name>
    <dbReference type="NCBI Taxonomy" id="453162"/>
    <lineage>
        <taxon>Bacteria</taxon>
        <taxon>Pseudomonadati</taxon>
        <taxon>Pseudomonadota</taxon>
        <taxon>Betaproteobacteria</taxon>
        <taxon>Nitrosomonadales</taxon>
        <taxon>Gallionellaceae</taxon>
        <taxon>Candidatus Nitrotoga</taxon>
    </lineage>
</organism>
<feature type="domain" description="DUF7088" evidence="3">
    <location>
        <begin position="44"/>
        <end position="115"/>
    </location>
</feature>
<dbReference type="Pfam" id="PF09822">
    <property type="entry name" value="ABC_transp_aux"/>
    <property type="match status" value="1"/>
</dbReference>
<dbReference type="InterPro" id="IPR019196">
    <property type="entry name" value="ABC_transp_unknown"/>
</dbReference>